<dbReference type="GO" id="GO:0016020">
    <property type="term" value="C:membrane"/>
    <property type="evidence" value="ECO:0007669"/>
    <property type="project" value="InterPro"/>
</dbReference>
<evidence type="ECO:0000256" key="4">
    <source>
        <dbReference type="SAM" id="Phobius"/>
    </source>
</evidence>
<evidence type="ECO:0000256" key="3">
    <source>
        <dbReference type="PROSITE-ProRule" id="PRU00284"/>
    </source>
</evidence>
<evidence type="ECO:0000259" key="5">
    <source>
        <dbReference type="PROSITE" id="PS50111"/>
    </source>
</evidence>
<organism evidence="7 8">
    <name type="scientific">Desulfocucumis palustris</name>
    <dbReference type="NCBI Taxonomy" id="1898651"/>
    <lineage>
        <taxon>Bacteria</taxon>
        <taxon>Bacillati</taxon>
        <taxon>Bacillota</taxon>
        <taxon>Clostridia</taxon>
        <taxon>Eubacteriales</taxon>
        <taxon>Desulfocucumaceae</taxon>
        <taxon>Desulfocucumis</taxon>
    </lineage>
</organism>
<dbReference type="CDD" id="cd11386">
    <property type="entry name" value="MCP_signal"/>
    <property type="match status" value="1"/>
</dbReference>
<dbReference type="Pfam" id="PF00015">
    <property type="entry name" value="MCPsignal"/>
    <property type="match status" value="1"/>
</dbReference>
<dbReference type="CDD" id="cd06225">
    <property type="entry name" value="HAMP"/>
    <property type="match status" value="1"/>
</dbReference>
<dbReference type="PANTHER" id="PTHR32089">
    <property type="entry name" value="METHYL-ACCEPTING CHEMOTAXIS PROTEIN MCPB"/>
    <property type="match status" value="1"/>
</dbReference>
<dbReference type="RefSeq" id="WP_104371993.1">
    <property type="nucleotide sequence ID" value="NZ_BFAV01000107.1"/>
</dbReference>
<dbReference type="InterPro" id="IPR004089">
    <property type="entry name" value="MCPsignal_dom"/>
</dbReference>
<dbReference type="PANTHER" id="PTHR32089:SF112">
    <property type="entry name" value="LYSOZYME-LIKE PROTEIN-RELATED"/>
    <property type="match status" value="1"/>
</dbReference>
<dbReference type="FunFam" id="1.10.287.950:FF:000001">
    <property type="entry name" value="Methyl-accepting chemotaxis sensory transducer"/>
    <property type="match status" value="1"/>
</dbReference>
<keyword evidence="4" id="KW-0812">Transmembrane</keyword>
<dbReference type="SMART" id="SM00283">
    <property type="entry name" value="MA"/>
    <property type="match status" value="1"/>
</dbReference>
<keyword evidence="1 3" id="KW-0807">Transducer</keyword>
<dbReference type="PRINTS" id="PR00260">
    <property type="entry name" value="CHEMTRNSDUCR"/>
</dbReference>
<feature type="transmembrane region" description="Helical" evidence="4">
    <location>
        <begin position="191"/>
        <end position="213"/>
    </location>
</feature>
<dbReference type="Pfam" id="PF12729">
    <property type="entry name" value="4HB_MCP_1"/>
    <property type="match status" value="1"/>
</dbReference>
<feature type="transmembrane region" description="Helical" evidence="4">
    <location>
        <begin position="9"/>
        <end position="28"/>
    </location>
</feature>
<dbReference type="GO" id="GO:0004888">
    <property type="term" value="F:transmembrane signaling receptor activity"/>
    <property type="evidence" value="ECO:0007669"/>
    <property type="project" value="InterPro"/>
</dbReference>
<proteinExistence type="inferred from homology"/>
<keyword evidence="4" id="KW-1133">Transmembrane helix</keyword>
<evidence type="ECO:0000256" key="2">
    <source>
        <dbReference type="ARBA" id="ARBA00029447"/>
    </source>
</evidence>
<dbReference type="EMBL" id="BFAV01000107">
    <property type="protein sequence ID" value="GBF33617.1"/>
    <property type="molecule type" value="Genomic_DNA"/>
</dbReference>
<keyword evidence="8" id="KW-1185">Reference proteome</keyword>
<dbReference type="PROSITE" id="PS50885">
    <property type="entry name" value="HAMP"/>
    <property type="match status" value="1"/>
</dbReference>
<evidence type="ECO:0000313" key="8">
    <source>
        <dbReference type="Proteomes" id="UP000239549"/>
    </source>
</evidence>
<dbReference type="InterPro" id="IPR003660">
    <property type="entry name" value="HAMP_dom"/>
</dbReference>
<keyword evidence="4" id="KW-0472">Membrane</keyword>
<feature type="domain" description="HAMP" evidence="6">
    <location>
        <begin position="214"/>
        <end position="267"/>
    </location>
</feature>
<dbReference type="InterPro" id="IPR024478">
    <property type="entry name" value="HlyB_4HB_MCP"/>
</dbReference>
<reference evidence="8" key="1">
    <citation type="submission" date="2018-02" db="EMBL/GenBank/DDBJ databases">
        <title>Genome sequence of Desulfocucumis palustris strain NAW-5.</title>
        <authorList>
            <person name="Watanabe M."/>
            <person name="Kojima H."/>
            <person name="Fukui M."/>
        </authorList>
    </citation>
    <scope>NUCLEOTIDE SEQUENCE [LARGE SCALE GENOMIC DNA]</scope>
    <source>
        <strain evidence="8">NAW-5</strain>
    </source>
</reference>
<comment type="caution">
    <text evidence="7">The sequence shown here is derived from an EMBL/GenBank/DDBJ whole genome shotgun (WGS) entry which is preliminary data.</text>
</comment>
<evidence type="ECO:0000259" key="6">
    <source>
        <dbReference type="PROSITE" id="PS50885"/>
    </source>
</evidence>
<protein>
    <submittedName>
        <fullName evidence="7">Methyl-accepting chemotaxis protein</fullName>
    </submittedName>
</protein>
<dbReference type="SMART" id="SM00304">
    <property type="entry name" value="HAMP"/>
    <property type="match status" value="1"/>
</dbReference>
<dbReference type="OrthoDB" id="5392220at2"/>
<accession>A0A2L2XBD9</accession>
<evidence type="ECO:0000256" key="1">
    <source>
        <dbReference type="ARBA" id="ARBA00023224"/>
    </source>
</evidence>
<dbReference type="SUPFAM" id="SSF58104">
    <property type="entry name" value="Methyl-accepting chemotaxis protein (MCP) signaling domain"/>
    <property type="match status" value="1"/>
</dbReference>
<dbReference type="Gene3D" id="1.10.287.950">
    <property type="entry name" value="Methyl-accepting chemotaxis protein"/>
    <property type="match status" value="1"/>
</dbReference>
<dbReference type="AlphaFoldDB" id="A0A2L2XBD9"/>
<evidence type="ECO:0000313" key="7">
    <source>
        <dbReference type="EMBL" id="GBF33617.1"/>
    </source>
</evidence>
<dbReference type="PROSITE" id="PS50111">
    <property type="entry name" value="CHEMOTAXIS_TRANSDUC_2"/>
    <property type="match status" value="1"/>
</dbReference>
<name>A0A2L2XBD9_9FIRM</name>
<comment type="similarity">
    <text evidence="2">Belongs to the methyl-accepting chemotaxis (MCP) protein family.</text>
</comment>
<dbReference type="Pfam" id="PF00672">
    <property type="entry name" value="HAMP"/>
    <property type="match status" value="1"/>
</dbReference>
<dbReference type="Proteomes" id="UP000239549">
    <property type="component" value="Unassembled WGS sequence"/>
</dbReference>
<dbReference type="GO" id="GO:0007165">
    <property type="term" value="P:signal transduction"/>
    <property type="evidence" value="ECO:0007669"/>
    <property type="project" value="UniProtKB-KW"/>
</dbReference>
<feature type="domain" description="Methyl-accepting transducer" evidence="5">
    <location>
        <begin position="265"/>
        <end position="515"/>
    </location>
</feature>
<gene>
    <name evidence="7" type="ORF">DCCM_2723</name>
</gene>
<dbReference type="GO" id="GO:0006935">
    <property type="term" value="P:chemotaxis"/>
    <property type="evidence" value="ECO:0007669"/>
    <property type="project" value="InterPro"/>
</dbReference>
<sequence>MKINIMGKILLGFGVVLLMMLGTCLYLISGMKDIDAQYSTLITKKAYGYALAEASNGDYARAGAYLRSYIIDGNTDNATKFKEALTSGDEQFKRINPLLTTDEGKRSYGDVQIKVDAFKKYSEQIIALVEARESASEDGREAAEKQLMDYFKVNKGVISDLNDAADALSDRQLKQLDQGSEQNSADAARTITLATIIALVIIMLGFVIAFFIARMLANPIRLVDVEAAKIAAGDLTGKEIAVKSKDEVGNLAGSFNEMLMNLQDITRQLQEKSQIVASSATELSASAENVSSAVNETSSTIAEVASTVEQVAVNAQRIAEASTQAAAHANEGSEGLKSVVMQINAIQEAASASGKVVSGLSESAGKITQIVELITSIADQTNLLALNAAIESARAGEHGRGFAVVAEEVRKLAEQSAGAAKEIHTLITSIQRESQKAVESMEQSEAQVETGAQVVKEVGLTIEKIIAAVQGLTGEIQSVAAATEQMNSGVQNVAGAAEEQTATMEEVASTTQSLAALAEELDVLSKRFKLI</sequence>
<dbReference type="InterPro" id="IPR004090">
    <property type="entry name" value="Chemotax_Me-accpt_rcpt"/>
</dbReference>